<sequence>MLSELHYQWKARVYLIFLGISIFLVVMMYLSQRNFLTSNLSSFYQAIEDANANGEDIKGLLEGSFKIDQLQNMEVINNPLKYYFMSYQASLVAMFPQNGINQLLSSSFFIIFPCMSGVYGAIIANAEVKYGTQKVHRTIRSQWQINRSKLIASAVSIFSVLFISIMTFIAIQLLTSLTFPMKVDTIVNLDNLKKISYLSNALYQILFIFGISLLYFIVTFYLTLVTKNILISIFVLSAYNLFLPVLGRFDFKNIVLNIYLKVFNTNASTFNIATGSVISLTSWIVIIPFVLLVFYILIMEVVLLRKEK</sequence>
<evidence type="ECO:0000313" key="3">
    <source>
        <dbReference type="Proteomes" id="UP000664832"/>
    </source>
</evidence>
<keyword evidence="1" id="KW-0812">Transmembrane</keyword>
<evidence type="ECO:0000256" key="1">
    <source>
        <dbReference type="SAM" id="Phobius"/>
    </source>
</evidence>
<feature type="transmembrane region" description="Helical" evidence="1">
    <location>
        <begin position="201"/>
        <end position="222"/>
    </location>
</feature>
<protein>
    <recommendedName>
        <fullName evidence="4">ABC-2 family transporter protein</fullName>
    </recommendedName>
</protein>
<evidence type="ECO:0000313" key="2">
    <source>
        <dbReference type="EMBL" id="MBO0482898.1"/>
    </source>
</evidence>
<dbReference type="Proteomes" id="UP000664832">
    <property type="component" value="Unassembled WGS sequence"/>
</dbReference>
<feature type="transmembrane region" description="Helical" evidence="1">
    <location>
        <begin position="108"/>
        <end position="128"/>
    </location>
</feature>
<name>A0ABS3I2H8_9ENTE</name>
<accession>A0ABS3I2H8</accession>
<reference evidence="2 3" key="1">
    <citation type="submission" date="2021-03" db="EMBL/GenBank/DDBJ databases">
        <title>Enterococcal diversity collection.</title>
        <authorList>
            <person name="Gilmore M.S."/>
            <person name="Schwartzman J."/>
            <person name="Van Tyne D."/>
            <person name="Martin M."/>
            <person name="Earl A.M."/>
            <person name="Manson A.L."/>
            <person name="Straub T."/>
            <person name="Salamzade R."/>
            <person name="Saavedra J."/>
            <person name="Lebreton F."/>
            <person name="Prichula J."/>
            <person name="Schaufler K."/>
            <person name="Gaca A."/>
            <person name="Sgardioli B."/>
            <person name="Wagenaar J."/>
            <person name="Strong T."/>
        </authorList>
    </citation>
    <scope>NUCLEOTIDE SEQUENCE [LARGE SCALE GENOMIC DNA]</scope>
    <source>
        <strain evidence="2 3">MSG2901</strain>
    </source>
</reference>
<feature type="transmembrane region" description="Helical" evidence="1">
    <location>
        <begin position="149"/>
        <end position="174"/>
    </location>
</feature>
<keyword evidence="1" id="KW-1133">Transmembrane helix</keyword>
<comment type="caution">
    <text evidence="2">The sequence shown here is derived from an EMBL/GenBank/DDBJ whole genome shotgun (WGS) entry which is preliminary data.</text>
</comment>
<feature type="transmembrane region" description="Helical" evidence="1">
    <location>
        <begin position="269"/>
        <end position="298"/>
    </location>
</feature>
<keyword evidence="3" id="KW-1185">Reference proteome</keyword>
<feature type="transmembrane region" description="Helical" evidence="1">
    <location>
        <begin position="229"/>
        <end position="249"/>
    </location>
</feature>
<gene>
    <name evidence="2" type="ORF">JZO71_11260</name>
</gene>
<keyword evidence="1" id="KW-0472">Membrane</keyword>
<evidence type="ECO:0008006" key="4">
    <source>
        <dbReference type="Google" id="ProtNLM"/>
    </source>
</evidence>
<organism evidence="2 3">
    <name type="scientific">Candidatus Enterococcus courvalinii</name>
    <dbReference type="NCBI Taxonomy" id="2815329"/>
    <lineage>
        <taxon>Bacteria</taxon>
        <taxon>Bacillati</taxon>
        <taxon>Bacillota</taxon>
        <taxon>Bacilli</taxon>
        <taxon>Lactobacillales</taxon>
        <taxon>Enterococcaceae</taxon>
        <taxon>Enterococcus</taxon>
    </lineage>
</organism>
<proteinExistence type="predicted"/>
<dbReference type="EMBL" id="JAFLWI010000019">
    <property type="protein sequence ID" value="MBO0482898.1"/>
    <property type="molecule type" value="Genomic_DNA"/>
</dbReference>
<feature type="transmembrane region" description="Helical" evidence="1">
    <location>
        <begin position="12"/>
        <end position="30"/>
    </location>
</feature>